<reference evidence="1 4" key="1">
    <citation type="journal article" date="2015" name="Genome Announc.">
        <title>Complete Genome Sequence of the Nitrogen-Fixing and Solvent-Producing Clostridium pasteurianum DSM 525.</title>
        <authorList>
            <person name="Poehlein A."/>
            <person name="Grosse-Honebrink A."/>
            <person name="Zhang Y."/>
            <person name="Minton N.P."/>
            <person name="Daniel R."/>
        </authorList>
    </citation>
    <scope>NUCLEOTIDE SEQUENCE [LARGE SCALE GENOMIC DNA]</scope>
    <source>
        <strain evidence="1">DSM 525</strain>
        <strain evidence="4">DSM 525 / ATCC 6013</strain>
    </source>
</reference>
<reference evidence="2 3" key="3">
    <citation type="journal article" name="Genome Announc.">
        <title>Improved Draft Genome Sequence of Clostridium pasteurianum Strain ATCC 6013 (DSM 525) Using a Hybrid Next-Generation Sequencing Approach.</title>
        <authorList>
            <person name="Pyne M.E."/>
            <person name="Utturkar S."/>
            <person name="Brown S.D."/>
            <person name="Moo-Young M."/>
            <person name="Chung D.A."/>
            <person name="Chou C.P."/>
        </authorList>
    </citation>
    <scope>NUCLEOTIDE SEQUENCE [LARGE SCALE GENOMIC DNA]</scope>
    <source>
        <strain evidence="2 3">ATCC 6013</strain>
    </source>
</reference>
<dbReference type="PANTHER" id="PTHR39961">
    <property type="entry name" value="HYPOTHETICAL CYTOSOLIC PROTEIN"/>
    <property type="match status" value="1"/>
</dbReference>
<dbReference type="AlphaFoldDB" id="A0A0H3J0T6"/>
<organism evidence="1 4">
    <name type="scientific">Clostridium pasteurianum DSM 525 = ATCC 6013</name>
    <dbReference type="NCBI Taxonomy" id="1262449"/>
    <lineage>
        <taxon>Bacteria</taxon>
        <taxon>Bacillati</taxon>
        <taxon>Bacillota</taxon>
        <taxon>Clostridia</taxon>
        <taxon>Eubacteriales</taxon>
        <taxon>Clostridiaceae</taxon>
        <taxon>Clostridium</taxon>
    </lineage>
</organism>
<proteinExistence type="predicted"/>
<evidence type="ECO:0000313" key="3">
    <source>
        <dbReference type="Proteomes" id="UP000028042"/>
    </source>
</evidence>
<evidence type="ECO:0000313" key="2">
    <source>
        <dbReference type="EMBL" id="KRU13712.1"/>
    </source>
</evidence>
<reference evidence="2" key="2">
    <citation type="submission" date="2015-10" db="EMBL/GenBank/DDBJ databases">
        <title>Improved Draft Genome Sequence of Clostridium pasteurianum Strain ATCC 6013 (DSM 525) Using a Hybrid Next-Generation Sequencing Approach.</title>
        <authorList>
            <person name="Pyne M.E."/>
            <person name="Utturkar S.M."/>
            <person name="Brown S.D."/>
            <person name="Moo-Young M."/>
            <person name="Chung D.A."/>
            <person name="Chou P.C."/>
        </authorList>
    </citation>
    <scope>NUCLEOTIDE SEQUENCE</scope>
    <source>
        <strain evidence="2">ATCC 6013</strain>
    </source>
</reference>
<keyword evidence="4" id="KW-1185">Reference proteome</keyword>
<dbReference type="KEGG" id="cpat:CLPA_c01870"/>
<evidence type="ECO:0000313" key="1">
    <source>
        <dbReference type="EMBL" id="AJA50275.1"/>
    </source>
</evidence>
<evidence type="ECO:0000313" key="4">
    <source>
        <dbReference type="Proteomes" id="UP000030905"/>
    </source>
</evidence>
<dbReference type="InterPro" id="IPR007405">
    <property type="entry name" value="Phage_KVP40_Orf299"/>
</dbReference>
<dbReference type="EMBL" id="CP009268">
    <property type="protein sequence ID" value="AJA50275.1"/>
    <property type="molecule type" value="Genomic_DNA"/>
</dbReference>
<dbReference type="eggNOG" id="COG1978">
    <property type="taxonomic scope" value="Bacteria"/>
</dbReference>
<name>A0A0H3J0T6_CLOPA</name>
<dbReference type="GeneID" id="93072443"/>
<protein>
    <submittedName>
        <fullName evidence="1">Uncharacterized protein</fullName>
    </submittedName>
</protein>
<dbReference type="PATRIC" id="fig|1262449.3.peg.77"/>
<dbReference type="RefSeq" id="WP_003440490.1">
    <property type="nucleotide sequence ID" value="NZ_ANZB01000001.1"/>
</dbReference>
<dbReference type="Pfam" id="PF04308">
    <property type="entry name" value="RNaseH_like"/>
    <property type="match status" value="1"/>
</dbReference>
<sequence>MYSKTFGNVSVNEMVNCIKGFILSDKNYNYKITIGTDSQNKNITKVVVVVAIHRVGRGGIFFYEIKYVPKITNVRQKIYYETALSLELASKLSKSFKRAHIKEDIEIHVDIGTNKNGKTYELIKEIAGWITGVGYKYQIKPYSYAASCIADRISK</sequence>
<accession>A0A0H3J0T6</accession>
<dbReference type="PANTHER" id="PTHR39961:SF1">
    <property type="entry name" value="DUF458 DOMAIN-CONTAINING PROTEIN"/>
    <property type="match status" value="1"/>
</dbReference>
<dbReference type="EMBL" id="JPGY02000001">
    <property type="protein sequence ID" value="KRU13712.1"/>
    <property type="molecule type" value="Genomic_DNA"/>
</dbReference>
<gene>
    <name evidence="1" type="ORF">CLPA_c01870</name>
    <name evidence="2" type="ORF">CP6013_02960</name>
</gene>
<dbReference type="Proteomes" id="UP000028042">
    <property type="component" value="Unassembled WGS sequence"/>
</dbReference>
<dbReference type="Proteomes" id="UP000030905">
    <property type="component" value="Chromosome"/>
</dbReference>
<dbReference type="KEGG" id="cpae:CPAST_c01870"/>